<reference evidence="1 2" key="1">
    <citation type="journal article" date="2011" name="Science">
        <title>The ecoresponsive genome of Daphnia pulex.</title>
        <authorList>
            <person name="Colbourne J.K."/>
            <person name="Pfrender M.E."/>
            <person name="Gilbert D."/>
            <person name="Thomas W.K."/>
            <person name="Tucker A."/>
            <person name="Oakley T.H."/>
            <person name="Tokishita S."/>
            <person name="Aerts A."/>
            <person name="Arnold G.J."/>
            <person name="Basu M.K."/>
            <person name="Bauer D.J."/>
            <person name="Caceres C.E."/>
            <person name="Carmel L."/>
            <person name="Casola C."/>
            <person name="Choi J.H."/>
            <person name="Detter J.C."/>
            <person name="Dong Q."/>
            <person name="Dusheyko S."/>
            <person name="Eads B.D."/>
            <person name="Frohlich T."/>
            <person name="Geiler-Samerotte K.A."/>
            <person name="Gerlach D."/>
            <person name="Hatcher P."/>
            <person name="Jogdeo S."/>
            <person name="Krijgsveld J."/>
            <person name="Kriventseva E.V."/>
            <person name="Kultz D."/>
            <person name="Laforsch C."/>
            <person name="Lindquist E."/>
            <person name="Lopez J."/>
            <person name="Manak J.R."/>
            <person name="Muller J."/>
            <person name="Pangilinan J."/>
            <person name="Patwardhan R.P."/>
            <person name="Pitluck S."/>
            <person name="Pritham E.J."/>
            <person name="Rechtsteiner A."/>
            <person name="Rho M."/>
            <person name="Rogozin I.B."/>
            <person name="Sakarya O."/>
            <person name="Salamov A."/>
            <person name="Schaack S."/>
            <person name="Shapiro H."/>
            <person name="Shiga Y."/>
            <person name="Skalitzky C."/>
            <person name="Smith Z."/>
            <person name="Souvorov A."/>
            <person name="Sung W."/>
            <person name="Tang Z."/>
            <person name="Tsuchiya D."/>
            <person name="Tu H."/>
            <person name="Vos H."/>
            <person name="Wang M."/>
            <person name="Wolf Y.I."/>
            <person name="Yamagata H."/>
            <person name="Yamada T."/>
            <person name="Ye Y."/>
            <person name="Shaw J.R."/>
            <person name="Andrews J."/>
            <person name="Crease T.J."/>
            <person name="Tang H."/>
            <person name="Lucas S.M."/>
            <person name="Robertson H.M."/>
            <person name="Bork P."/>
            <person name="Koonin E.V."/>
            <person name="Zdobnov E.M."/>
            <person name="Grigoriev I.V."/>
            <person name="Lynch M."/>
            <person name="Boore J.L."/>
        </authorList>
    </citation>
    <scope>NUCLEOTIDE SEQUENCE [LARGE SCALE GENOMIC DNA]</scope>
</reference>
<dbReference type="AlphaFoldDB" id="E9FRP4"/>
<dbReference type="HOGENOM" id="CLU_2514917_0_0_1"/>
<dbReference type="KEGG" id="dpx:DAPPUDRAFT_299994"/>
<accession>E9FRP4</accession>
<organism evidence="1 2">
    <name type="scientific">Daphnia pulex</name>
    <name type="common">Water flea</name>
    <dbReference type="NCBI Taxonomy" id="6669"/>
    <lineage>
        <taxon>Eukaryota</taxon>
        <taxon>Metazoa</taxon>
        <taxon>Ecdysozoa</taxon>
        <taxon>Arthropoda</taxon>
        <taxon>Crustacea</taxon>
        <taxon>Branchiopoda</taxon>
        <taxon>Diplostraca</taxon>
        <taxon>Cladocera</taxon>
        <taxon>Anomopoda</taxon>
        <taxon>Daphniidae</taxon>
        <taxon>Daphnia</taxon>
    </lineage>
</organism>
<dbReference type="EMBL" id="GL732523">
    <property type="protein sequence ID" value="EFX90452.1"/>
    <property type="molecule type" value="Genomic_DNA"/>
</dbReference>
<proteinExistence type="predicted"/>
<sequence>MTLTKRITTAPFFLVRTYLSLSYLNIQIIPIPLSKLITATPLILVSTYLNLTHLMSIQVISVPFTKWITTTPVKLKPQNVVPLDT</sequence>
<name>E9FRP4_DAPPU</name>
<dbReference type="InParanoid" id="E9FRP4"/>
<keyword evidence="2" id="KW-1185">Reference proteome</keyword>
<protein>
    <submittedName>
        <fullName evidence="1">Uncharacterized protein</fullName>
    </submittedName>
</protein>
<evidence type="ECO:0000313" key="1">
    <source>
        <dbReference type="EMBL" id="EFX90452.1"/>
    </source>
</evidence>
<evidence type="ECO:0000313" key="2">
    <source>
        <dbReference type="Proteomes" id="UP000000305"/>
    </source>
</evidence>
<gene>
    <name evidence="1" type="ORF">DAPPUDRAFT_299994</name>
</gene>
<dbReference type="Proteomes" id="UP000000305">
    <property type="component" value="Unassembled WGS sequence"/>
</dbReference>